<keyword evidence="12" id="KW-0902">Two-component regulatory system</keyword>
<keyword evidence="6" id="KW-0004">4Fe-4S</keyword>
<dbReference type="InterPro" id="IPR011712">
    <property type="entry name" value="Sig_transdc_His_kin_sub3_dim/P"/>
</dbReference>
<evidence type="ECO:0000256" key="8">
    <source>
        <dbReference type="ARBA" id="ARBA00022679"/>
    </source>
</evidence>
<keyword evidence="16" id="KW-1133">Transmembrane helix</keyword>
<dbReference type="EMBL" id="QNRR01000003">
    <property type="protein sequence ID" value="RBP45154.1"/>
    <property type="molecule type" value="Genomic_DNA"/>
</dbReference>
<sequence>MDTVHRLCTFICLLALVPLRAQAEGDLLSRAAHVLDGELQRTDARIGQIHQILGTLARVPAEQTGERLGYHSRILQGTPEQLWVQIDLSASETLDTVVIVPVVLPKEQGGIEGYGFPWRFKVEVSDDAGFATASTIDDHTKADFPNPGKVPVILRVGETKGRYLRLTSTLPAGRRNKNGQVSWPSLALAEIMVLRNDRNLAAGRPVTAPTSREAPPVWSLANLTDSESILGPPVGAVPTERKGWHSIAYPEANTPLEITLDLGEAYPIEDVRLFPMRWTGYPHWVGFGFPVRFKVESALEPSFSLPHLVADFTATDFPNPGMNPTVMPANGIIGRYVRITTTKQWERFTDHAVALSEVQVYSAGRNAAKGRTPRTTSVYPDKPWADANLVDGDASENPILAFPAWIAQLERSISLERELTELEEERTARMQQWREWAMSAGITLGTLVLVLPTVFLIRNSLRRRRDLRQLRERIARDLHDEVGSNLAGIALLSREAEKADAAGRASLLEEIQRVAQETAGSMHDLVWMIQPGAPGDLVNGLRALAERMLKGMEQVAFNAMEDARRITMSLDMRRELYLMCKEVLQNIVKHSQATAAGMLVEVKGGALKVTIDDNGRGFDTAASSNSGFGLNNLRERARRIGGSCAFESDTGKGTTVTITVPLQ</sequence>
<evidence type="ECO:0000256" key="3">
    <source>
        <dbReference type="ARBA" id="ARBA00004496"/>
    </source>
</evidence>
<evidence type="ECO:0000256" key="14">
    <source>
        <dbReference type="ARBA" id="ARBA00024827"/>
    </source>
</evidence>
<dbReference type="SMART" id="SM00387">
    <property type="entry name" value="HATPase_c"/>
    <property type="match status" value="1"/>
</dbReference>
<evidence type="ECO:0000256" key="6">
    <source>
        <dbReference type="ARBA" id="ARBA00022485"/>
    </source>
</evidence>
<comment type="caution">
    <text evidence="19">The sequence shown here is derived from an EMBL/GenBank/DDBJ whole genome shotgun (WGS) entry which is preliminary data.</text>
</comment>
<keyword evidence="13" id="KW-0411">Iron-sulfur</keyword>
<comment type="subcellular location">
    <subcellularLocation>
        <location evidence="3">Cytoplasm</location>
    </subcellularLocation>
</comment>
<dbReference type="AlphaFoldDB" id="A0A366HPW3"/>
<evidence type="ECO:0000313" key="20">
    <source>
        <dbReference type="Proteomes" id="UP000253426"/>
    </source>
</evidence>
<dbReference type="SUPFAM" id="SSF49785">
    <property type="entry name" value="Galactose-binding domain-like"/>
    <property type="match status" value="2"/>
</dbReference>
<evidence type="ECO:0000256" key="4">
    <source>
        <dbReference type="ARBA" id="ARBA00012438"/>
    </source>
</evidence>
<feature type="signal peptide" evidence="17">
    <location>
        <begin position="1"/>
        <end position="23"/>
    </location>
</feature>
<keyword evidence="10 19" id="KW-0418">Kinase</keyword>
<keyword evidence="16" id="KW-0812">Transmembrane</keyword>
<dbReference type="GO" id="GO:0000155">
    <property type="term" value="F:phosphorelay sensor kinase activity"/>
    <property type="evidence" value="ECO:0007669"/>
    <property type="project" value="InterPro"/>
</dbReference>
<dbReference type="InterPro" id="IPR004358">
    <property type="entry name" value="Sig_transdc_His_kin-like_C"/>
</dbReference>
<evidence type="ECO:0000313" key="19">
    <source>
        <dbReference type="EMBL" id="RBP45154.1"/>
    </source>
</evidence>
<dbReference type="InterPro" id="IPR036890">
    <property type="entry name" value="HATPase_C_sf"/>
</dbReference>
<dbReference type="PANTHER" id="PTHR24421:SF61">
    <property type="entry name" value="OXYGEN SENSOR HISTIDINE KINASE NREB"/>
    <property type="match status" value="1"/>
</dbReference>
<evidence type="ECO:0000256" key="13">
    <source>
        <dbReference type="ARBA" id="ARBA00023014"/>
    </source>
</evidence>
<dbReference type="Gene3D" id="1.20.5.1930">
    <property type="match status" value="1"/>
</dbReference>
<dbReference type="InterPro" id="IPR005467">
    <property type="entry name" value="His_kinase_dom"/>
</dbReference>
<proteinExistence type="predicted"/>
<dbReference type="GO" id="GO:0051539">
    <property type="term" value="F:4 iron, 4 sulfur cluster binding"/>
    <property type="evidence" value="ECO:0007669"/>
    <property type="project" value="UniProtKB-KW"/>
</dbReference>
<organism evidence="19 20">
    <name type="scientific">Roseimicrobium gellanilyticum</name>
    <dbReference type="NCBI Taxonomy" id="748857"/>
    <lineage>
        <taxon>Bacteria</taxon>
        <taxon>Pseudomonadati</taxon>
        <taxon>Verrucomicrobiota</taxon>
        <taxon>Verrucomicrobiia</taxon>
        <taxon>Verrucomicrobiales</taxon>
        <taxon>Verrucomicrobiaceae</taxon>
        <taxon>Roseimicrobium</taxon>
    </lineage>
</organism>
<evidence type="ECO:0000256" key="16">
    <source>
        <dbReference type="SAM" id="Phobius"/>
    </source>
</evidence>
<evidence type="ECO:0000256" key="7">
    <source>
        <dbReference type="ARBA" id="ARBA00022490"/>
    </source>
</evidence>
<dbReference type="Gene3D" id="3.30.565.10">
    <property type="entry name" value="Histidine kinase-like ATPase, C-terminal domain"/>
    <property type="match status" value="1"/>
</dbReference>
<dbReference type="GO" id="GO:0005737">
    <property type="term" value="C:cytoplasm"/>
    <property type="evidence" value="ECO:0007669"/>
    <property type="project" value="UniProtKB-SubCell"/>
</dbReference>
<name>A0A366HPW3_9BACT</name>
<dbReference type="CDD" id="cd16917">
    <property type="entry name" value="HATPase_UhpB-NarQ-NarX-like"/>
    <property type="match status" value="1"/>
</dbReference>
<evidence type="ECO:0000256" key="2">
    <source>
        <dbReference type="ARBA" id="ARBA00001966"/>
    </source>
</evidence>
<evidence type="ECO:0000256" key="12">
    <source>
        <dbReference type="ARBA" id="ARBA00023012"/>
    </source>
</evidence>
<keyword evidence="8" id="KW-0808">Transferase</keyword>
<dbReference type="Proteomes" id="UP000253426">
    <property type="component" value="Unassembled WGS sequence"/>
</dbReference>
<gene>
    <name evidence="19" type="ORF">DES53_103151</name>
</gene>
<dbReference type="GO" id="GO:0046872">
    <property type="term" value="F:metal ion binding"/>
    <property type="evidence" value="ECO:0007669"/>
    <property type="project" value="UniProtKB-KW"/>
</dbReference>
<dbReference type="GO" id="GO:0016020">
    <property type="term" value="C:membrane"/>
    <property type="evidence" value="ECO:0007669"/>
    <property type="project" value="InterPro"/>
</dbReference>
<dbReference type="InterPro" id="IPR050482">
    <property type="entry name" value="Sensor_HK_TwoCompSys"/>
</dbReference>
<dbReference type="Gene3D" id="2.60.120.260">
    <property type="entry name" value="Galactose-binding domain-like"/>
    <property type="match status" value="2"/>
</dbReference>
<comment type="catalytic activity">
    <reaction evidence="1">
        <text>ATP + protein L-histidine = ADP + protein N-phospho-L-histidine.</text>
        <dbReference type="EC" id="2.7.13.3"/>
    </reaction>
</comment>
<dbReference type="GO" id="GO:0046983">
    <property type="term" value="F:protein dimerization activity"/>
    <property type="evidence" value="ECO:0007669"/>
    <property type="project" value="InterPro"/>
</dbReference>
<keyword evidence="7" id="KW-0963">Cytoplasm</keyword>
<evidence type="ECO:0000256" key="15">
    <source>
        <dbReference type="ARBA" id="ARBA00030800"/>
    </source>
</evidence>
<protein>
    <recommendedName>
        <fullName evidence="5">Oxygen sensor histidine kinase NreB</fullName>
        <ecNumber evidence="4">2.7.13.3</ecNumber>
    </recommendedName>
    <alternativeName>
        <fullName evidence="15">Nitrogen regulation protein B</fullName>
    </alternativeName>
</protein>
<comment type="cofactor">
    <cofactor evidence="2">
        <name>[4Fe-4S] cluster</name>
        <dbReference type="ChEBI" id="CHEBI:49883"/>
    </cofactor>
</comment>
<dbReference type="PRINTS" id="PR00344">
    <property type="entry name" value="BCTRLSENSOR"/>
</dbReference>
<evidence type="ECO:0000256" key="10">
    <source>
        <dbReference type="ARBA" id="ARBA00022777"/>
    </source>
</evidence>
<keyword evidence="20" id="KW-1185">Reference proteome</keyword>
<comment type="function">
    <text evidence="14">Member of the two-component regulatory system NreB/NreC involved in the control of dissimilatory nitrate/nitrite reduction in response to oxygen. NreB functions as a direct oxygen sensor histidine kinase which is autophosphorylated, in the absence of oxygen, probably at the conserved histidine residue, and transfers its phosphate group probably to a conserved aspartate residue of NreC. NreB/NreC activates the expression of the nitrate (narGHJI) and nitrite (nir) reductase operons, as well as the putative nitrate transporter gene narT.</text>
</comment>
<evidence type="ECO:0000256" key="1">
    <source>
        <dbReference type="ARBA" id="ARBA00000085"/>
    </source>
</evidence>
<dbReference type="Pfam" id="PF02518">
    <property type="entry name" value="HATPase_c"/>
    <property type="match status" value="1"/>
</dbReference>
<evidence type="ECO:0000256" key="11">
    <source>
        <dbReference type="ARBA" id="ARBA00023004"/>
    </source>
</evidence>
<dbReference type="InterPro" id="IPR008979">
    <property type="entry name" value="Galactose-bd-like_sf"/>
</dbReference>
<dbReference type="PANTHER" id="PTHR24421">
    <property type="entry name" value="NITRATE/NITRITE SENSOR PROTEIN NARX-RELATED"/>
    <property type="match status" value="1"/>
</dbReference>
<dbReference type="SUPFAM" id="SSF55874">
    <property type="entry name" value="ATPase domain of HSP90 chaperone/DNA topoisomerase II/histidine kinase"/>
    <property type="match status" value="1"/>
</dbReference>
<evidence type="ECO:0000256" key="17">
    <source>
        <dbReference type="SAM" id="SignalP"/>
    </source>
</evidence>
<dbReference type="PROSITE" id="PS50109">
    <property type="entry name" value="HIS_KIN"/>
    <property type="match status" value="1"/>
</dbReference>
<feature type="chain" id="PRO_5016966585" description="Oxygen sensor histidine kinase NreB" evidence="17">
    <location>
        <begin position="24"/>
        <end position="663"/>
    </location>
</feature>
<reference evidence="19 20" key="1">
    <citation type="submission" date="2018-06" db="EMBL/GenBank/DDBJ databases">
        <title>Genomic Encyclopedia of Type Strains, Phase IV (KMG-IV): sequencing the most valuable type-strain genomes for metagenomic binning, comparative biology and taxonomic classification.</title>
        <authorList>
            <person name="Goeker M."/>
        </authorList>
    </citation>
    <scope>NUCLEOTIDE SEQUENCE [LARGE SCALE GENOMIC DNA]</scope>
    <source>
        <strain evidence="19 20">DSM 25532</strain>
    </source>
</reference>
<keyword evidence="16" id="KW-0472">Membrane</keyword>
<keyword evidence="17" id="KW-0732">Signal</keyword>
<evidence type="ECO:0000256" key="5">
    <source>
        <dbReference type="ARBA" id="ARBA00017322"/>
    </source>
</evidence>
<dbReference type="Pfam" id="PF07730">
    <property type="entry name" value="HisKA_3"/>
    <property type="match status" value="1"/>
</dbReference>
<dbReference type="EC" id="2.7.13.3" evidence="4"/>
<evidence type="ECO:0000256" key="9">
    <source>
        <dbReference type="ARBA" id="ARBA00022723"/>
    </source>
</evidence>
<dbReference type="InterPro" id="IPR003594">
    <property type="entry name" value="HATPase_dom"/>
</dbReference>
<keyword evidence="9" id="KW-0479">Metal-binding</keyword>
<feature type="domain" description="Histidine kinase" evidence="18">
    <location>
        <begin position="575"/>
        <end position="663"/>
    </location>
</feature>
<feature type="transmembrane region" description="Helical" evidence="16">
    <location>
        <begin position="436"/>
        <end position="457"/>
    </location>
</feature>
<evidence type="ECO:0000259" key="18">
    <source>
        <dbReference type="PROSITE" id="PS50109"/>
    </source>
</evidence>
<dbReference type="RefSeq" id="WP_170157015.1">
    <property type="nucleotide sequence ID" value="NZ_QNRR01000003.1"/>
</dbReference>
<keyword evidence="11" id="KW-0408">Iron</keyword>
<accession>A0A366HPW3</accession>